<keyword evidence="1" id="KW-1133">Transmembrane helix</keyword>
<dbReference type="SUPFAM" id="SSF82693">
    <property type="entry name" value="Multidrug efflux transporter AcrB pore domain, PN1, PN2, PC1 and PC2 subdomains"/>
    <property type="match status" value="2"/>
</dbReference>
<dbReference type="Gene3D" id="3.30.70.1440">
    <property type="entry name" value="Multidrug efflux transporter AcrB pore domain"/>
    <property type="match status" value="1"/>
</dbReference>
<reference evidence="3" key="1">
    <citation type="journal article" date="2019" name="Int. J. Syst. Evol. Microbiol.">
        <title>The Global Catalogue of Microorganisms (GCM) 10K type strain sequencing project: providing services to taxonomists for standard genome sequencing and annotation.</title>
        <authorList>
            <consortium name="The Broad Institute Genomics Platform"/>
            <consortium name="The Broad Institute Genome Sequencing Center for Infectious Disease"/>
            <person name="Wu L."/>
            <person name="Ma J."/>
        </authorList>
    </citation>
    <scope>NUCLEOTIDE SEQUENCE [LARGE SCALE GENOMIC DNA]</scope>
    <source>
        <strain evidence="3">CCM 8725</strain>
    </source>
</reference>
<proteinExistence type="predicted"/>
<gene>
    <name evidence="2" type="ORF">ACFSX3_01530</name>
</gene>
<organism evidence="2 3">
    <name type="scientific">Paenibacillus rhizoplanae</name>
    <dbReference type="NCBI Taxonomy" id="1917181"/>
    <lineage>
        <taxon>Bacteria</taxon>
        <taxon>Bacillati</taxon>
        <taxon>Bacillota</taxon>
        <taxon>Bacilli</taxon>
        <taxon>Bacillales</taxon>
        <taxon>Paenibacillaceae</taxon>
        <taxon>Paenibacillus</taxon>
    </lineage>
</organism>
<feature type="transmembrane region" description="Helical" evidence="1">
    <location>
        <begin position="13"/>
        <end position="31"/>
    </location>
</feature>
<dbReference type="InterPro" id="IPR001036">
    <property type="entry name" value="Acrflvin-R"/>
</dbReference>
<dbReference type="EMBL" id="JBHUKY010000006">
    <property type="protein sequence ID" value="MFD2408529.1"/>
    <property type="molecule type" value="Genomic_DNA"/>
</dbReference>
<keyword evidence="1" id="KW-0472">Membrane</keyword>
<dbReference type="RefSeq" id="WP_209989083.1">
    <property type="nucleotide sequence ID" value="NZ_JBHSVQ010000001.1"/>
</dbReference>
<feature type="transmembrane region" description="Helical" evidence="1">
    <location>
        <begin position="890"/>
        <end position="909"/>
    </location>
</feature>
<protein>
    <submittedName>
        <fullName evidence="2">Efflux RND transporter permease subunit</fullName>
    </submittedName>
</protein>
<feature type="transmembrane region" description="Helical" evidence="1">
    <location>
        <begin position="564"/>
        <end position="581"/>
    </location>
</feature>
<feature type="transmembrane region" description="Helical" evidence="1">
    <location>
        <begin position="916"/>
        <end position="936"/>
    </location>
</feature>
<sequence>MKSLINFSLRNKFAVWLLTIIIVFAGLYSGLTMKQETLPNISIPYLSITTIYPGAAPEGVVNDVSKPLEQKLRNVDGVKMLTSTSLENASSVTIEFNYGTNLDNATAAVREALNEVTLPDNVQKPQISRFSLSSLPVISLSISDESSGDLEELTRVAENDIRPALEDIEGVASVQIAGQYVKEVSLKFNQEKLKQYGLTEDTIKGIIQASSLRVPLGLFEMDKAQKAVVVDGNITTVEDLQNVSIPLVPSAAGAAGAAGGAASGGEGAAAGGTGAAAGNTGAGAGAMTGLPTVRLSELATIEVVGKSESISRTNGKESIGIQIVKANDANTVDVVNGVKDKTEELKQQYKSMDLTVLLDQGKPIEDSVNTMLSKAAFGALFAVLIILLFLRNIRSTIISIISIPLSLLIAILCLRQMDITLNMMTLGAMTVAIGRVVDDSIVVIENIFRRLTLSGEKLRGRELISAATREMFVPIMSSTIVTIAVFLPLAFVSGMVGELFLPFALTMVFALLASLVVAITLVPALAHTLFRNGLKKGKKGHEDKPGALAGGYVRILDWCLSHKLITLGVAVLLLAGSLFLIKPIGVSFLPSQEEKNVTLTFSPKAGQTLEDVKALGLKAEKFILAQKHLDKMQYSIGGSSPFGLSSGNSGLFYVTYDSNTPDFDTVKEKLIEGLTQEVPDGVWGDLSGMAGGGLGGSTLTVNIYGDTLEQLKPVADEIAGIVQADTKNFKDGKTSLSEAYDQYTIVADQAKLSSLGLTAGQLAMKLSPAGTRPVLTEVELDGKNYKVYIETDKDSYSSIEEMKAATLTSPLGITVPIGEVASIEQGQSPDSITREDGKMKVGVTADIISSDINSAANAVQDKIDALDLPDGVTITFGGVTEQINETFGQLGIAMLAAIAIVYFVLVVTFGGGLAPFAILFSLPFTVIGALVALLLAGETLNVSALMGALMLIGIVVTNAIVLIDRVIHKEQEGMSTRKALLEAGATRLRPILMTALATIGALLPLVTGLENSAGIISKGLGVTVIGGLVSSTLLTLVVVPVVYEFLMKFRGKKTYE</sequence>
<keyword evidence="1" id="KW-0812">Transmembrane</keyword>
<dbReference type="PANTHER" id="PTHR32063:SF0">
    <property type="entry name" value="SWARMING MOTILITY PROTEIN SWRC"/>
    <property type="match status" value="1"/>
</dbReference>
<dbReference type="PRINTS" id="PR00702">
    <property type="entry name" value="ACRIFLAVINRP"/>
</dbReference>
<feature type="transmembrane region" description="Helical" evidence="1">
    <location>
        <begin position="396"/>
        <end position="414"/>
    </location>
</feature>
<feature type="transmembrane region" description="Helical" evidence="1">
    <location>
        <begin position="471"/>
        <end position="491"/>
    </location>
</feature>
<feature type="transmembrane region" description="Helical" evidence="1">
    <location>
        <begin position="942"/>
        <end position="967"/>
    </location>
</feature>
<dbReference type="Gene3D" id="1.20.1640.10">
    <property type="entry name" value="Multidrug efflux transporter AcrB transmembrane domain"/>
    <property type="match status" value="3"/>
</dbReference>
<dbReference type="Gene3D" id="3.30.2090.10">
    <property type="entry name" value="Multidrug efflux transporter AcrB TolC docking domain, DN and DC subdomains"/>
    <property type="match status" value="3"/>
</dbReference>
<feature type="transmembrane region" description="Helical" evidence="1">
    <location>
        <begin position="371"/>
        <end position="390"/>
    </location>
</feature>
<name>A0ABW5F1R4_9BACL</name>
<feature type="transmembrane region" description="Helical" evidence="1">
    <location>
        <begin position="503"/>
        <end position="530"/>
    </location>
</feature>
<accession>A0ABW5F1R4</accession>
<dbReference type="SUPFAM" id="SSF82866">
    <property type="entry name" value="Multidrug efflux transporter AcrB transmembrane domain"/>
    <property type="match status" value="2"/>
</dbReference>
<dbReference type="SUPFAM" id="SSF82714">
    <property type="entry name" value="Multidrug efflux transporter AcrB TolC docking domain, DN and DC subdomains"/>
    <property type="match status" value="2"/>
</dbReference>
<dbReference type="Gene3D" id="3.30.70.1320">
    <property type="entry name" value="Multidrug efflux transporter AcrB pore domain like"/>
    <property type="match status" value="2"/>
</dbReference>
<evidence type="ECO:0000256" key="1">
    <source>
        <dbReference type="SAM" id="Phobius"/>
    </source>
</evidence>
<dbReference type="Gene3D" id="3.30.70.1430">
    <property type="entry name" value="Multidrug efflux transporter AcrB pore domain"/>
    <property type="match status" value="2"/>
</dbReference>
<evidence type="ECO:0000313" key="2">
    <source>
        <dbReference type="EMBL" id="MFD2408529.1"/>
    </source>
</evidence>
<feature type="transmembrane region" description="Helical" evidence="1">
    <location>
        <begin position="1019"/>
        <end position="1043"/>
    </location>
</feature>
<keyword evidence="3" id="KW-1185">Reference proteome</keyword>
<dbReference type="InterPro" id="IPR027463">
    <property type="entry name" value="AcrB_DN_DC_subdom"/>
</dbReference>
<dbReference type="PANTHER" id="PTHR32063">
    <property type="match status" value="1"/>
</dbReference>
<comment type="caution">
    <text evidence="2">The sequence shown here is derived from an EMBL/GenBank/DDBJ whole genome shotgun (WGS) entry which is preliminary data.</text>
</comment>
<evidence type="ECO:0000313" key="3">
    <source>
        <dbReference type="Proteomes" id="UP001597448"/>
    </source>
</evidence>
<feature type="transmembrane region" description="Helical" evidence="1">
    <location>
        <begin position="988"/>
        <end position="1007"/>
    </location>
</feature>
<dbReference type="Proteomes" id="UP001597448">
    <property type="component" value="Unassembled WGS sequence"/>
</dbReference>
<dbReference type="Pfam" id="PF00873">
    <property type="entry name" value="ACR_tran"/>
    <property type="match status" value="2"/>
</dbReference>